<keyword evidence="2" id="KW-1185">Reference proteome</keyword>
<evidence type="ECO:0000313" key="1">
    <source>
        <dbReference type="EMBL" id="MCC3297171.1"/>
    </source>
</evidence>
<dbReference type="EMBL" id="JAJFZV010000004">
    <property type="protein sequence ID" value="MCC3297171.1"/>
    <property type="molecule type" value="Genomic_DNA"/>
</dbReference>
<comment type="caution">
    <text evidence="1">The sequence shown here is derived from an EMBL/GenBank/DDBJ whole genome shotgun (WGS) entry which is preliminary data.</text>
</comment>
<protein>
    <submittedName>
        <fullName evidence="1">Uncharacterized protein</fullName>
    </submittedName>
</protein>
<proteinExistence type="predicted"/>
<dbReference type="AlphaFoldDB" id="A0A9X1MCE9"/>
<gene>
    <name evidence="1" type="ORF">LJ757_05045</name>
</gene>
<dbReference type="Proteomes" id="UP001139158">
    <property type="component" value="Unassembled WGS sequence"/>
</dbReference>
<organism evidence="1 2">
    <name type="scientific">Arthrobacter caoxuetaonis</name>
    <dbReference type="NCBI Taxonomy" id="2886935"/>
    <lineage>
        <taxon>Bacteria</taxon>
        <taxon>Bacillati</taxon>
        <taxon>Actinomycetota</taxon>
        <taxon>Actinomycetes</taxon>
        <taxon>Micrococcales</taxon>
        <taxon>Micrococcaceae</taxon>
        <taxon>Arthrobacter</taxon>
    </lineage>
</organism>
<accession>A0A9X1MCE9</accession>
<dbReference type="RefSeq" id="WP_227894918.1">
    <property type="nucleotide sequence ID" value="NZ_CP099466.1"/>
</dbReference>
<evidence type="ECO:0000313" key="2">
    <source>
        <dbReference type="Proteomes" id="UP001139158"/>
    </source>
</evidence>
<reference evidence="1" key="1">
    <citation type="submission" date="2021-10" db="EMBL/GenBank/DDBJ databases">
        <title>Novel species in genus Arthrobacter.</title>
        <authorList>
            <person name="Liu Y."/>
        </authorList>
    </citation>
    <scope>NUCLEOTIDE SEQUENCE</scope>
    <source>
        <strain evidence="1">Zg-Y453</strain>
    </source>
</reference>
<sequence>MWRQDGTKLTGRYCTWQGQEYEVRSLRPRNGTFTLVVEGGPAPGPDWRTIRQPNQFAYPDTAYVRRVPAAEVSNLHEVTATGSMGPGRELRILAEDRDGNLAVQSIDPMAALYKRQLINNHGFEPFSRNEPLEHVPVSGWLPAGRIRDINVETVPFDIG</sequence>
<name>A0A9X1MCE9_9MICC</name>